<name>A0A5A7MQ62_9PROT</name>
<dbReference type="Proteomes" id="UP000322084">
    <property type="component" value="Unassembled WGS sequence"/>
</dbReference>
<evidence type="ECO:0000259" key="1">
    <source>
        <dbReference type="SMART" id="SM00867"/>
    </source>
</evidence>
<evidence type="ECO:0000313" key="2">
    <source>
        <dbReference type="EMBL" id="GEQ98047.1"/>
    </source>
</evidence>
<accession>A0A5A7MQ62</accession>
<proteinExistence type="predicted"/>
<dbReference type="Gene3D" id="2.40.128.110">
    <property type="entry name" value="Lipid/polyisoprenoid-binding, YceI-like"/>
    <property type="match status" value="1"/>
</dbReference>
<dbReference type="InterPro" id="IPR007372">
    <property type="entry name" value="Lipid/polyisoprenoid-bd_YceI"/>
</dbReference>
<dbReference type="PANTHER" id="PTHR34406:SF1">
    <property type="entry name" value="PROTEIN YCEI"/>
    <property type="match status" value="1"/>
</dbReference>
<comment type="caution">
    <text evidence="2">The sequence shown here is derived from an EMBL/GenBank/DDBJ whole genome shotgun (WGS) entry which is preliminary data.</text>
</comment>
<sequence length="184" mass="19994">MTRLLIGFFLALAIPVGVLANTWQVIPAESQILWTAKWNTSPVHGGFNDFDATISFDMDHPELADLSVAVDIGSIYMDGQDARTTLMGDNWFFAESFPKAQFSSQDVRHLGNGRYEAHGTLEIRGISQELILPFKLTIEDDIARVEGGVTLDRTVFGLGKKGDVAKAVADGVNVSVLVTAKKAP</sequence>
<dbReference type="EMBL" id="BKCL01000004">
    <property type="protein sequence ID" value="GEQ98047.1"/>
    <property type="molecule type" value="Genomic_DNA"/>
</dbReference>
<protein>
    <recommendedName>
        <fullName evidence="1">Lipid/polyisoprenoid-binding YceI-like domain-containing protein</fullName>
    </recommendedName>
</protein>
<dbReference type="PANTHER" id="PTHR34406">
    <property type="entry name" value="PROTEIN YCEI"/>
    <property type="match status" value="1"/>
</dbReference>
<evidence type="ECO:0000313" key="3">
    <source>
        <dbReference type="Proteomes" id="UP000322084"/>
    </source>
</evidence>
<dbReference type="SMART" id="SM00867">
    <property type="entry name" value="YceI"/>
    <property type="match status" value="1"/>
</dbReference>
<dbReference type="AlphaFoldDB" id="A0A5A7MQ62"/>
<dbReference type="InterPro" id="IPR036761">
    <property type="entry name" value="TTHA0802/YceI-like_sf"/>
</dbReference>
<gene>
    <name evidence="2" type="ORF">JCM17844_16840</name>
</gene>
<dbReference type="Pfam" id="PF04264">
    <property type="entry name" value="YceI"/>
    <property type="match status" value="1"/>
</dbReference>
<organism evidence="2 3">
    <name type="scientific">Iodidimonas gelatinilytica</name>
    <dbReference type="NCBI Taxonomy" id="1236966"/>
    <lineage>
        <taxon>Bacteria</taxon>
        <taxon>Pseudomonadati</taxon>
        <taxon>Pseudomonadota</taxon>
        <taxon>Alphaproteobacteria</taxon>
        <taxon>Iodidimonadales</taxon>
        <taxon>Iodidimonadaceae</taxon>
        <taxon>Iodidimonas</taxon>
    </lineage>
</organism>
<dbReference type="RefSeq" id="WP_150000404.1">
    <property type="nucleotide sequence ID" value="NZ_BKCL01000004.1"/>
</dbReference>
<reference evidence="2 3" key="1">
    <citation type="submission" date="2019-09" db="EMBL/GenBank/DDBJ databases">
        <title>NBRP : Genome information of microbial organism related human and environment.</title>
        <authorList>
            <person name="Hattori M."/>
            <person name="Oshima K."/>
            <person name="Inaba H."/>
            <person name="Suda W."/>
            <person name="Sakamoto M."/>
            <person name="Iino T."/>
            <person name="Kitahara M."/>
            <person name="Oshida Y."/>
            <person name="Iida T."/>
            <person name="Kudo T."/>
            <person name="Itoh T."/>
            <person name="Ohkuma M."/>
        </authorList>
    </citation>
    <scope>NUCLEOTIDE SEQUENCE [LARGE SCALE GENOMIC DNA]</scope>
    <source>
        <strain evidence="2 3">Hi-2</strain>
    </source>
</reference>
<dbReference type="SUPFAM" id="SSF101874">
    <property type="entry name" value="YceI-like"/>
    <property type="match status" value="1"/>
</dbReference>
<feature type="domain" description="Lipid/polyisoprenoid-binding YceI-like" evidence="1">
    <location>
        <begin position="22"/>
        <end position="181"/>
    </location>
</feature>